<protein>
    <submittedName>
        <fullName evidence="11">Protease secretion system outer membrane protein</fullName>
    </submittedName>
    <submittedName>
        <fullName evidence="10">TolC family outer membrane protein</fullName>
    </submittedName>
</protein>
<evidence type="ECO:0000313" key="12">
    <source>
        <dbReference type="Proteomes" id="UP001155901"/>
    </source>
</evidence>
<dbReference type="EMBL" id="JAHTGR010000002">
    <property type="protein sequence ID" value="MBV6320443.1"/>
    <property type="molecule type" value="Genomic_DNA"/>
</dbReference>
<dbReference type="GO" id="GO:0006508">
    <property type="term" value="P:proteolysis"/>
    <property type="evidence" value="ECO:0007669"/>
    <property type="project" value="UniProtKB-KW"/>
</dbReference>
<evidence type="ECO:0000256" key="9">
    <source>
        <dbReference type="SAM" id="SignalP"/>
    </source>
</evidence>
<dbReference type="Proteomes" id="UP001162889">
    <property type="component" value="Unassembled WGS sequence"/>
</dbReference>
<comment type="similarity">
    <text evidence="2">Belongs to the outer membrane factor (OMF) (TC 1.B.17) family.</text>
</comment>
<dbReference type="Proteomes" id="UP001155901">
    <property type="component" value="Unassembled WGS sequence"/>
</dbReference>
<dbReference type="NCBIfam" id="TIGR01844">
    <property type="entry name" value="type_I_sec_TolC"/>
    <property type="match status" value="1"/>
</dbReference>
<evidence type="ECO:0000256" key="5">
    <source>
        <dbReference type="ARBA" id="ARBA00022692"/>
    </source>
</evidence>
<dbReference type="GO" id="GO:0008233">
    <property type="term" value="F:peptidase activity"/>
    <property type="evidence" value="ECO:0007669"/>
    <property type="project" value="UniProtKB-KW"/>
</dbReference>
<dbReference type="PANTHER" id="PTHR30026">
    <property type="entry name" value="OUTER MEMBRANE PROTEIN TOLC"/>
    <property type="match status" value="1"/>
</dbReference>
<keyword evidence="5" id="KW-0812">Transmembrane</keyword>
<evidence type="ECO:0000256" key="8">
    <source>
        <dbReference type="SAM" id="Coils"/>
    </source>
</evidence>
<dbReference type="GO" id="GO:0015562">
    <property type="term" value="F:efflux transmembrane transporter activity"/>
    <property type="evidence" value="ECO:0007669"/>
    <property type="project" value="InterPro"/>
</dbReference>
<evidence type="ECO:0000256" key="3">
    <source>
        <dbReference type="ARBA" id="ARBA00022448"/>
    </source>
</evidence>
<dbReference type="Pfam" id="PF02321">
    <property type="entry name" value="OEP"/>
    <property type="match status" value="2"/>
</dbReference>
<dbReference type="InterPro" id="IPR051906">
    <property type="entry name" value="TolC-like"/>
</dbReference>
<gene>
    <name evidence="10" type="ORF">KVP70_05800</name>
    <name evidence="11" type="ORF">L1274_006038</name>
</gene>
<evidence type="ECO:0000256" key="6">
    <source>
        <dbReference type="ARBA" id="ARBA00023136"/>
    </source>
</evidence>
<evidence type="ECO:0000313" key="10">
    <source>
        <dbReference type="EMBL" id="MBV6320443.1"/>
    </source>
</evidence>
<keyword evidence="11" id="KW-0378">Hydrolase</keyword>
<organism evidence="10 12">
    <name type="scientific">Duganella violaceipulchra</name>
    <dbReference type="NCBI Taxonomy" id="2849652"/>
    <lineage>
        <taxon>Bacteria</taxon>
        <taxon>Pseudomonadati</taxon>
        <taxon>Pseudomonadota</taxon>
        <taxon>Betaproteobacteria</taxon>
        <taxon>Burkholderiales</taxon>
        <taxon>Oxalobacteraceae</taxon>
        <taxon>Telluria group</taxon>
        <taxon>Duganella</taxon>
    </lineage>
</organism>
<dbReference type="EMBL" id="JALJZU010000016">
    <property type="protein sequence ID" value="MCP2012278.1"/>
    <property type="molecule type" value="Genomic_DNA"/>
</dbReference>
<comment type="subcellular location">
    <subcellularLocation>
        <location evidence="1">Cell outer membrane</location>
    </subcellularLocation>
</comment>
<keyword evidence="6" id="KW-0472">Membrane</keyword>
<dbReference type="GO" id="GO:0009279">
    <property type="term" value="C:cell outer membrane"/>
    <property type="evidence" value="ECO:0007669"/>
    <property type="project" value="UniProtKB-SubCell"/>
</dbReference>
<dbReference type="InterPro" id="IPR010130">
    <property type="entry name" value="T1SS_OMP_TolC"/>
</dbReference>
<name>A0AA41L1A9_9BURK</name>
<dbReference type="GO" id="GO:1990281">
    <property type="term" value="C:efflux pump complex"/>
    <property type="evidence" value="ECO:0007669"/>
    <property type="project" value="TreeGrafter"/>
</dbReference>
<evidence type="ECO:0000256" key="2">
    <source>
        <dbReference type="ARBA" id="ARBA00007613"/>
    </source>
</evidence>
<keyword evidence="4" id="KW-1134">Transmembrane beta strand</keyword>
<feature type="chain" id="PRO_5041235611" evidence="9">
    <location>
        <begin position="30"/>
        <end position="445"/>
    </location>
</feature>
<dbReference type="InterPro" id="IPR003423">
    <property type="entry name" value="OMP_efflux"/>
</dbReference>
<reference evidence="11" key="2">
    <citation type="submission" date="2022-03" db="EMBL/GenBank/DDBJ databases">
        <title>Genome Encyclopedia of Bacteria and Archaea VI: Functional Genomics of Type Strains.</title>
        <authorList>
            <person name="Whitman W."/>
        </authorList>
    </citation>
    <scope>NUCLEOTIDE SEQUENCE</scope>
    <source>
        <strain evidence="11">HSC-15S17</strain>
    </source>
</reference>
<evidence type="ECO:0000256" key="7">
    <source>
        <dbReference type="ARBA" id="ARBA00023237"/>
    </source>
</evidence>
<reference evidence="10" key="1">
    <citation type="submission" date="2021-07" db="EMBL/GenBank/DDBJ databases">
        <title>Characterization of violacein-producing bacteria and related species.</title>
        <authorList>
            <person name="Wilson H.S."/>
            <person name="De Leon M.E."/>
        </authorList>
    </citation>
    <scope>NUCLEOTIDE SEQUENCE</scope>
    <source>
        <strain evidence="10">HSC-15S17</strain>
    </source>
</reference>
<keyword evidence="3" id="KW-0813">Transport</keyword>
<comment type="caution">
    <text evidence="10">The sequence shown here is derived from an EMBL/GenBank/DDBJ whole genome shotgun (WGS) entry which is preliminary data.</text>
</comment>
<dbReference type="GO" id="GO:0015288">
    <property type="term" value="F:porin activity"/>
    <property type="evidence" value="ECO:0007669"/>
    <property type="project" value="TreeGrafter"/>
</dbReference>
<feature type="coiled-coil region" evidence="8">
    <location>
        <begin position="188"/>
        <end position="215"/>
    </location>
</feature>
<dbReference type="PANTHER" id="PTHR30026:SF20">
    <property type="entry name" value="OUTER MEMBRANE PROTEIN TOLC"/>
    <property type="match status" value="1"/>
</dbReference>
<keyword evidence="9" id="KW-0732">Signal</keyword>
<keyword evidence="11" id="KW-0645">Protease</keyword>
<evidence type="ECO:0000313" key="11">
    <source>
        <dbReference type="EMBL" id="MCP2012278.1"/>
    </source>
</evidence>
<evidence type="ECO:0000256" key="4">
    <source>
        <dbReference type="ARBA" id="ARBA00022452"/>
    </source>
</evidence>
<dbReference type="AlphaFoldDB" id="A0AA41L1A9"/>
<accession>A0AA41L1A9</accession>
<proteinExistence type="inferred from homology"/>
<sequence length="445" mass="48681">MRVPRLKPAALLAALLGAGAMLHGASASALGLMEAYNAALKNDTVFRAAYYTNEGGKENKTLGLSGLLPNISASFSDSKNRTDILQTGSAPRYPIYYSRSANIQVRQTLFNLDAWARYKEGLLQTDYSGAVYLSEQQQVMLRVVGAYIEALFKQDQLALARIERDTYIERMKVNDLMFTKGEGTRTDMLETRARLDVAEAALLEAQDNLAATRANLAAIIGGDVGELEKMTPDFRGSPDDTLSFDAWKRVALERNPDLKAKQLAVDINQQEVNKARAGHAPRLDLVGNYGKSTSDSTNTIDQTITSRSVGIQLNIPLYSGGSVNASTRQAVANREKAKAELQTETDKAIVELRKDYDSVISSVVKIDALMKAVDSGRLLVKATEQSIKGGVRINLDLLDAQRQLSATERDLAQARYTYVLAQLKLRAAAGTLSADDVRTMAVYFR</sequence>
<dbReference type="RefSeq" id="WP_217941110.1">
    <property type="nucleotide sequence ID" value="NZ_JAHTGR010000002.1"/>
</dbReference>
<evidence type="ECO:0000313" key="13">
    <source>
        <dbReference type="Proteomes" id="UP001162889"/>
    </source>
</evidence>
<keyword evidence="8" id="KW-0175">Coiled coil</keyword>
<keyword evidence="13" id="KW-1185">Reference proteome</keyword>
<evidence type="ECO:0000256" key="1">
    <source>
        <dbReference type="ARBA" id="ARBA00004442"/>
    </source>
</evidence>
<keyword evidence="7" id="KW-0998">Cell outer membrane</keyword>
<feature type="signal peptide" evidence="9">
    <location>
        <begin position="1"/>
        <end position="29"/>
    </location>
</feature>